<feature type="domain" description="Transposase IS200-like" evidence="1">
    <location>
        <begin position="9"/>
        <end position="153"/>
    </location>
</feature>
<dbReference type="SMART" id="SM01321">
    <property type="entry name" value="Y1_Tnp"/>
    <property type="match status" value="1"/>
</dbReference>
<dbReference type="Proteomes" id="UP000034325">
    <property type="component" value="Unassembled WGS sequence"/>
</dbReference>
<name>A0A0G0M2F9_9BACT</name>
<dbReference type="GO" id="GO:0003677">
    <property type="term" value="F:DNA binding"/>
    <property type="evidence" value="ECO:0007669"/>
    <property type="project" value="InterPro"/>
</dbReference>
<evidence type="ECO:0000259" key="1">
    <source>
        <dbReference type="SMART" id="SM01321"/>
    </source>
</evidence>
<accession>A0A0G0M2F9</accession>
<dbReference type="Pfam" id="PF01797">
    <property type="entry name" value="Y1_Tnp"/>
    <property type="match status" value="1"/>
</dbReference>
<dbReference type="PANTHER" id="PTHR34322:SF2">
    <property type="entry name" value="TRANSPOSASE IS200-LIKE DOMAIN-CONTAINING PROTEIN"/>
    <property type="match status" value="1"/>
</dbReference>
<dbReference type="InterPro" id="IPR036515">
    <property type="entry name" value="Transposase_17_sf"/>
</dbReference>
<dbReference type="InterPro" id="IPR002686">
    <property type="entry name" value="Transposase_17"/>
</dbReference>
<evidence type="ECO:0000313" key="2">
    <source>
        <dbReference type="EMBL" id="KKQ97477.1"/>
    </source>
</evidence>
<evidence type="ECO:0000313" key="3">
    <source>
        <dbReference type="Proteomes" id="UP000034325"/>
    </source>
</evidence>
<dbReference type="PATRIC" id="fig|1618549.4.peg.1057"/>
<reference evidence="2 3" key="1">
    <citation type="journal article" date="2015" name="Nature">
        <title>rRNA introns, odd ribosomes, and small enigmatic genomes across a large radiation of phyla.</title>
        <authorList>
            <person name="Brown C.T."/>
            <person name="Hug L.A."/>
            <person name="Thomas B.C."/>
            <person name="Sharon I."/>
            <person name="Castelle C.J."/>
            <person name="Singh A."/>
            <person name="Wilkins M.J."/>
            <person name="Williams K.H."/>
            <person name="Banfield J.F."/>
        </authorList>
    </citation>
    <scope>NUCLEOTIDE SEQUENCE [LARGE SCALE GENOMIC DNA]</scope>
</reference>
<organism evidence="2 3">
    <name type="scientific">Candidatus Woesebacteria bacterium GW2011_GWA1_39_12</name>
    <dbReference type="NCBI Taxonomy" id="1618549"/>
    <lineage>
        <taxon>Bacteria</taxon>
        <taxon>Candidatus Woeseibacteriota</taxon>
    </lineage>
</organism>
<dbReference type="Gene3D" id="3.30.70.1290">
    <property type="entry name" value="Transposase IS200-like"/>
    <property type="match status" value="1"/>
</dbReference>
<dbReference type="GO" id="GO:0004803">
    <property type="term" value="F:transposase activity"/>
    <property type="evidence" value="ECO:0007669"/>
    <property type="project" value="InterPro"/>
</dbReference>
<proteinExistence type="predicted"/>
<dbReference type="GO" id="GO:0006313">
    <property type="term" value="P:DNA transposition"/>
    <property type="evidence" value="ECO:0007669"/>
    <property type="project" value="InterPro"/>
</dbReference>
<dbReference type="SUPFAM" id="SSF143422">
    <property type="entry name" value="Transposase IS200-like"/>
    <property type="match status" value="1"/>
</dbReference>
<sequence length="225" mass="26599">MPGRMVPLVNDEIYHVVNRGIASQPIFFSKRDYDRKLATISYYQYAYPPLRYSFFIRLPKDRRTEIIETLKKEEDVSVQILAYCLMSNHLHLLLKQVRDSGISSFMSNISNSYTRYFNTKNDRVGPIYQGKFKAVRVETDEQLLHVQRYIHLNPYSSHVVKTIEDLEDYPYCSLPEYLDRSSFGISNKGIVMSFFKNTKSFEAFIYNRADYQRKLDDIKHLILES</sequence>
<gene>
    <name evidence="2" type="ORF">UT23_C0012G0087</name>
</gene>
<comment type="caution">
    <text evidence="2">The sequence shown here is derived from an EMBL/GenBank/DDBJ whole genome shotgun (WGS) entry which is preliminary data.</text>
</comment>
<dbReference type="EMBL" id="LBWA01000012">
    <property type="protein sequence ID" value="KKQ97477.1"/>
    <property type="molecule type" value="Genomic_DNA"/>
</dbReference>
<dbReference type="PANTHER" id="PTHR34322">
    <property type="entry name" value="TRANSPOSASE, Y1_TNP DOMAIN-CONTAINING"/>
    <property type="match status" value="1"/>
</dbReference>
<protein>
    <recommendedName>
        <fullName evidence="1">Transposase IS200-like domain-containing protein</fullName>
    </recommendedName>
</protein>
<dbReference type="AlphaFoldDB" id="A0A0G0M2F9"/>